<accession>A0AAP3DE02</accession>
<dbReference type="Pfam" id="PF04326">
    <property type="entry name" value="SLFN_AlbA_2"/>
    <property type="match status" value="1"/>
</dbReference>
<dbReference type="EMBL" id="JAPTNE010000007">
    <property type="protein sequence ID" value="MCZ0806649.1"/>
    <property type="molecule type" value="Genomic_DNA"/>
</dbReference>
<evidence type="ECO:0000313" key="3">
    <source>
        <dbReference type="Proteomes" id="UP001077662"/>
    </source>
</evidence>
<dbReference type="Proteomes" id="UP001077662">
    <property type="component" value="Unassembled WGS sequence"/>
</dbReference>
<gene>
    <name evidence="2" type="ORF">O0554_06905</name>
</gene>
<dbReference type="GO" id="GO:0005524">
    <property type="term" value="F:ATP binding"/>
    <property type="evidence" value="ECO:0007669"/>
    <property type="project" value="UniProtKB-KW"/>
</dbReference>
<dbReference type="InterPro" id="IPR007421">
    <property type="entry name" value="Schlafen_AlbA_2_dom"/>
</dbReference>
<dbReference type="InterPro" id="IPR038461">
    <property type="entry name" value="Schlafen_AlbA_2_dom_sf"/>
</dbReference>
<reference evidence="2" key="1">
    <citation type="submission" date="2022-09" db="EMBL/GenBank/DDBJ databases">
        <title>Genome analysis and characterization of larvicidal activity of Brevibacillus strains.</title>
        <authorList>
            <person name="Patrusheva E.V."/>
            <person name="Izotova A.O."/>
            <person name="Toshchakov S.V."/>
            <person name="Sineoky S.P."/>
        </authorList>
    </citation>
    <scope>NUCLEOTIDE SEQUENCE</scope>
    <source>
        <strain evidence="2">VKPM_B-13247</strain>
    </source>
</reference>
<protein>
    <submittedName>
        <fullName evidence="2">ATP-binding protein</fullName>
    </submittedName>
</protein>
<name>A0AAP3DE02_BRELA</name>
<evidence type="ECO:0000313" key="2">
    <source>
        <dbReference type="EMBL" id="MCZ0806649.1"/>
    </source>
</evidence>
<keyword evidence="2" id="KW-0067">ATP-binding</keyword>
<keyword evidence="2" id="KW-0547">Nucleotide-binding</keyword>
<comment type="caution">
    <text evidence="2">The sequence shown here is derived from an EMBL/GenBank/DDBJ whole genome shotgun (WGS) entry which is preliminary data.</text>
</comment>
<dbReference type="AlphaFoldDB" id="A0AAP3DE02"/>
<proteinExistence type="predicted"/>
<evidence type="ECO:0000259" key="1">
    <source>
        <dbReference type="Pfam" id="PF04326"/>
    </source>
</evidence>
<organism evidence="2 3">
    <name type="scientific">Brevibacillus laterosporus</name>
    <name type="common">Bacillus laterosporus</name>
    <dbReference type="NCBI Taxonomy" id="1465"/>
    <lineage>
        <taxon>Bacteria</taxon>
        <taxon>Bacillati</taxon>
        <taxon>Bacillota</taxon>
        <taxon>Bacilli</taxon>
        <taxon>Bacillales</taxon>
        <taxon>Paenibacillaceae</taxon>
        <taxon>Brevibacillus</taxon>
    </lineage>
</organism>
<feature type="domain" description="Schlafen AlbA-2" evidence="1">
    <location>
        <begin position="27"/>
        <end position="151"/>
    </location>
</feature>
<dbReference type="RefSeq" id="WP_258433194.1">
    <property type="nucleotide sequence ID" value="NZ_JANSGW010000007.1"/>
</dbReference>
<sequence>MPNSFSKITPEKILQISTTIKNGVQNENPKLELKKQFWDVSTNEGKEEFAKDLTVFANSPYGSGDIIVGIDGNTGEIQHTTLPVDAAQLSDIIANKVQESFTVEFLEVDVDGINIIVVHIPSSNNKPHMLRCYKNRENFIPIRKGTRTVAANRFDLDQMYAEKDKEVTPPYRLEPFIMSNPLTVYPENTGDYWWSCIIHLSNTGSRINLLTDADLVLYNDGDDDKEVFSTKLAALSTSEMGLMQYSNDEVFLKIVPNDVVRIKLKYKIPSYIFEHTPFLNIKGRIKIMDINKKVTFTDIVKLHTPLRLFHML</sequence>
<dbReference type="Gene3D" id="3.30.950.30">
    <property type="entry name" value="Schlafen, AAA domain"/>
    <property type="match status" value="1"/>
</dbReference>